<feature type="compositionally biased region" description="Polar residues" evidence="8">
    <location>
        <begin position="276"/>
        <end position="309"/>
    </location>
</feature>
<feature type="compositionally biased region" description="Basic and acidic residues" evidence="8">
    <location>
        <begin position="125"/>
        <end position="181"/>
    </location>
</feature>
<dbReference type="PANTHER" id="PTHR47221:SF6">
    <property type="entry name" value="FIBRINOGEN ALPHA CHAIN"/>
    <property type="match status" value="1"/>
</dbReference>
<feature type="region of interest" description="Disordered" evidence="8">
    <location>
        <begin position="439"/>
        <end position="487"/>
    </location>
</feature>
<dbReference type="PROSITE" id="PS51406">
    <property type="entry name" value="FIBRINOGEN_C_2"/>
    <property type="match status" value="1"/>
</dbReference>
<feature type="domain" description="Fibrinogen C-terminal" evidence="10">
    <location>
        <begin position="538"/>
        <end position="766"/>
    </location>
</feature>
<dbReference type="SMART" id="SM00186">
    <property type="entry name" value="FBG"/>
    <property type="match status" value="1"/>
</dbReference>
<evidence type="ECO:0000256" key="4">
    <source>
        <dbReference type="ARBA" id="ARBA00023054"/>
    </source>
</evidence>
<dbReference type="InterPro" id="IPR020837">
    <property type="entry name" value="Fibrinogen_CS"/>
</dbReference>
<evidence type="ECO:0000256" key="6">
    <source>
        <dbReference type="ARBA" id="ARBA00023180"/>
    </source>
</evidence>
<evidence type="ECO:0000256" key="9">
    <source>
        <dbReference type="SAM" id="SignalP"/>
    </source>
</evidence>
<dbReference type="EMBL" id="GDRN01070567">
    <property type="protein sequence ID" value="JAI63847.1"/>
    <property type="molecule type" value="Transcribed_RNA"/>
</dbReference>
<keyword evidence="5" id="KW-1015">Disulfide bond</keyword>
<keyword evidence="3 9" id="KW-0732">Signal</keyword>
<feature type="compositionally biased region" description="Polar residues" evidence="8">
    <location>
        <begin position="405"/>
        <end position="419"/>
    </location>
</feature>
<keyword evidence="6" id="KW-0325">Glycoprotein</keyword>
<evidence type="ECO:0000313" key="11">
    <source>
        <dbReference type="EMBL" id="JAI63847.1"/>
    </source>
</evidence>
<feature type="compositionally biased region" description="Basic and acidic residues" evidence="8">
    <location>
        <begin position="463"/>
        <end position="487"/>
    </location>
</feature>
<evidence type="ECO:0000259" key="10">
    <source>
        <dbReference type="PROSITE" id="PS51406"/>
    </source>
</evidence>
<keyword evidence="2" id="KW-0964">Secreted</keyword>
<dbReference type="SUPFAM" id="SSF56496">
    <property type="entry name" value="Fibrinogen C-terminal domain-like"/>
    <property type="match status" value="1"/>
</dbReference>
<feature type="signal peptide" evidence="9">
    <location>
        <begin position="1"/>
        <end position="19"/>
    </location>
</feature>
<dbReference type="CDD" id="cd00087">
    <property type="entry name" value="FReD"/>
    <property type="match status" value="1"/>
</dbReference>
<feature type="compositionally biased region" description="Polar residues" evidence="8">
    <location>
        <begin position="442"/>
        <end position="457"/>
    </location>
</feature>
<evidence type="ECO:0000256" key="5">
    <source>
        <dbReference type="ARBA" id="ARBA00023157"/>
    </source>
</evidence>
<dbReference type="AlphaFoldDB" id="A0A0P4WBS8"/>
<evidence type="ECO:0000256" key="1">
    <source>
        <dbReference type="ARBA" id="ARBA00004613"/>
    </source>
</evidence>
<sequence length="768" mass="85024">MASTLWPVVLLILMGISRAVPFAVSSADKGVSKVSHLEIDNGAIVRSTDEEHSKLQQKSRGKEEENASKSDAAESKKEDSTPQNMSGDEGKRKNSNDKTKRKKKPSTPTSSAETEEDTKQNTTGNKKEGSTMKNKSRDEKEERNSKKDITESKTKGSTPKSDEEKREPLKQDTPESKKKDSTLQSNSRKWKEEDTEHDIVDSKQKGSNLKSKSNGEEEKIASKQGGAENEKRHSKLKNNSDDEEEEDTPQQDVKKRSKSHGISSAKSPALEEEVQTRSAGNKLTNSLKPTTLTDTTADVPSSPSIQPTVAETVAGKSASPPKPMTPTDTAADMPESSPTQRTPTDTAAVTPTSTSQSIIGQRMLTHPKGSSINADDNDVATDKTMNDMPMNITPAKSTEEGESLNKPTSIAATDMPANTTGDAEEAVSLDLPPAMIFGRSGRPNSCSKSETTTQKPTVQAAEDECKPPSKEKHEAKANPERGTKEGTCEKETVPESCCGSTATKCCLETDQAVHVAYRKTLSSLEDRLKRLEEQTKSIYDRLFAVDCSDLAPLKNESEPQTFYLEHGGKRPVRVLCEMETEGGGWTVVQRRDPHFTPIDFQRGWHDYKVGFGTPETEYWVGLQNLYAWTNSRQYEMRVEITDYDGNAAYAHYRRFYVEGEDQDFRLHVSGYRGTAGDALTNRNTADSFTADGMKFSTFDRDNDLANDTNCALLWKSGGWWYNCCSWSNLNGPHWRDADGSGIGINWHTWRNKEYLHTSTMMIRPSAFL</sequence>
<dbReference type="Pfam" id="PF00147">
    <property type="entry name" value="Fibrinogen_C"/>
    <property type="match status" value="1"/>
</dbReference>
<dbReference type="Gene3D" id="3.90.215.10">
    <property type="entry name" value="Gamma Fibrinogen, chain A, domain 1"/>
    <property type="match status" value="1"/>
</dbReference>
<reference evidence="11" key="1">
    <citation type="submission" date="2015-09" db="EMBL/GenBank/DDBJ databases">
        <title>Scylla olivacea transcriptome.</title>
        <authorList>
            <person name="Ikhwanuddin M."/>
        </authorList>
    </citation>
    <scope>NUCLEOTIDE SEQUENCE</scope>
</reference>
<evidence type="ECO:0000256" key="2">
    <source>
        <dbReference type="ARBA" id="ARBA00022525"/>
    </source>
</evidence>
<evidence type="ECO:0000256" key="7">
    <source>
        <dbReference type="SAM" id="Coils"/>
    </source>
</evidence>
<feature type="coiled-coil region" evidence="7">
    <location>
        <begin position="514"/>
        <end position="541"/>
    </location>
</feature>
<evidence type="ECO:0000256" key="3">
    <source>
        <dbReference type="ARBA" id="ARBA00022729"/>
    </source>
</evidence>
<dbReference type="InterPro" id="IPR036056">
    <property type="entry name" value="Fibrinogen-like_C"/>
</dbReference>
<protein>
    <recommendedName>
        <fullName evidence="10">Fibrinogen C-terminal domain-containing protein</fullName>
    </recommendedName>
</protein>
<dbReference type="EMBL" id="GDRN01070568">
    <property type="protein sequence ID" value="JAI63846.1"/>
    <property type="molecule type" value="Transcribed_RNA"/>
</dbReference>
<dbReference type="PROSITE" id="PS00514">
    <property type="entry name" value="FIBRINOGEN_C_1"/>
    <property type="match status" value="1"/>
</dbReference>
<feature type="compositionally biased region" description="Basic and acidic residues" evidence="8">
    <location>
        <begin position="189"/>
        <end position="204"/>
    </location>
</feature>
<evidence type="ECO:0000256" key="8">
    <source>
        <dbReference type="SAM" id="MobiDB-lite"/>
    </source>
</evidence>
<organism evidence="11">
    <name type="scientific">Scylla olivacea</name>
    <name type="common">Orange mud crab</name>
    <name type="synonym">Cancer olivacea</name>
    <dbReference type="NCBI Taxonomy" id="85551"/>
    <lineage>
        <taxon>Eukaryota</taxon>
        <taxon>Metazoa</taxon>
        <taxon>Ecdysozoa</taxon>
        <taxon>Arthropoda</taxon>
        <taxon>Crustacea</taxon>
        <taxon>Multicrustacea</taxon>
        <taxon>Malacostraca</taxon>
        <taxon>Eumalacostraca</taxon>
        <taxon>Eucarida</taxon>
        <taxon>Decapoda</taxon>
        <taxon>Pleocyemata</taxon>
        <taxon>Brachyura</taxon>
        <taxon>Eubrachyura</taxon>
        <taxon>Portunoidea</taxon>
        <taxon>Portunidae</taxon>
        <taxon>Portuninae</taxon>
        <taxon>Scylla</taxon>
    </lineage>
</organism>
<accession>A0A0P4WBS8</accession>
<dbReference type="PANTHER" id="PTHR47221">
    <property type="entry name" value="FIBRINOGEN ALPHA CHAIN"/>
    <property type="match status" value="1"/>
</dbReference>
<keyword evidence="4 7" id="KW-0175">Coiled coil</keyword>
<feature type="compositionally biased region" description="Basic and acidic residues" evidence="8">
    <location>
        <begin position="88"/>
        <end position="98"/>
    </location>
</feature>
<feature type="compositionally biased region" description="Basic and acidic residues" evidence="8">
    <location>
        <begin position="47"/>
        <end position="80"/>
    </location>
</feature>
<dbReference type="InterPro" id="IPR002181">
    <property type="entry name" value="Fibrinogen_a/b/g_C_dom"/>
</dbReference>
<feature type="compositionally biased region" description="Polar residues" evidence="8">
    <location>
        <begin position="336"/>
        <end position="359"/>
    </location>
</feature>
<proteinExistence type="predicted"/>
<dbReference type="InterPro" id="IPR014716">
    <property type="entry name" value="Fibrinogen_a/b/g_C_1"/>
</dbReference>
<feature type="chain" id="PRO_5007421438" description="Fibrinogen C-terminal domain-containing protein" evidence="9">
    <location>
        <begin position="20"/>
        <end position="768"/>
    </location>
</feature>
<name>A0A0P4WBS8_SCYOL</name>
<feature type="region of interest" description="Disordered" evidence="8">
    <location>
        <begin position="45"/>
        <end position="419"/>
    </location>
</feature>
<dbReference type="GO" id="GO:0005576">
    <property type="term" value="C:extracellular region"/>
    <property type="evidence" value="ECO:0007669"/>
    <property type="project" value="UniProtKB-SubCell"/>
</dbReference>
<comment type="subcellular location">
    <subcellularLocation>
        <location evidence="1">Secreted</location>
    </subcellularLocation>
</comment>
<dbReference type="InterPro" id="IPR037579">
    <property type="entry name" value="FIB_ANG-like"/>
</dbReference>